<comment type="cofactor">
    <cofactor evidence="1">
        <name>FAD</name>
        <dbReference type="ChEBI" id="CHEBI:57692"/>
    </cofactor>
</comment>
<dbReference type="GO" id="GO:0008115">
    <property type="term" value="F:sarcosine oxidase activity"/>
    <property type="evidence" value="ECO:0007669"/>
    <property type="project" value="TreeGrafter"/>
</dbReference>
<feature type="non-terminal residue" evidence="6">
    <location>
        <position position="287"/>
    </location>
</feature>
<reference evidence="6" key="1">
    <citation type="journal article" date="2014" name="Front. Microbiol.">
        <title>High frequency of phylogenetically diverse reductive dehalogenase-homologous genes in deep subseafloor sedimentary metagenomes.</title>
        <authorList>
            <person name="Kawai M."/>
            <person name="Futagami T."/>
            <person name="Toyoda A."/>
            <person name="Takaki Y."/>
            <person name="Nishi S."/>
            <person name="Hori S."/>
            <person name="Arai W."/>
            <person name="Tsubouchi T."/>
            <person name="Morono Y."/>
            <person name="Uchiyama I."/>
            <person name="Ito T."/>
            <person name="Fujiyama A."/>
            <person name="Inagaki F."/>
            <person name="Takami H."/>
        </authorList>
    </citation>
    <scope>NUCLEOTIDE SEQUENCE</scope>
    <source>
        <strain evidence="6">Expedition CK06-06</strain>
    </source>
</reference>
<accession>X1AGD7</accession>
<evidence type="ECO:0000259" key="5">
    <source>
        <dbReference type="Pfam" id="PF01266"/>
    </source>
</evidence>
<gene>
    <name evidence="6" type="ORF">S01H4_31603</name>
</gene>
<dbReference type="SUPFAM" id="SSF54373">
    <property type="entry name" value="FAD-linked reductases, C-terminal domain"/>
    <property type="match status" value="1"/>
</dbReference>
<keyword evidence="4" id="KW-0560">Oxidoreductase</keyword>
<dbReference type="PANTHER" id="PTHR10961">
    <property type="entry name" value="PEROXISOMAL SARCOSINE OXIDASE"/>
    <property type="match status" value="1"/>
</dbReference>
<comment type="caution">
    <text evidence="6">The sequence shown here is derived from an EMBL/GenBank/DDBJ whole genome shotgun (WGS) entry which is preliminary data.</text>
</comment>
<dbReference type="EMBL" id="BART01016432">
    <property type="protein sequence ID" value="GAG81640.1"/>
    <property type="molecule type" value="Genomic_DNA"/>
</dbReference>
<feature type="domain" description="FAD dependent oxidoreductase" evidence="5">
    <location>
        <begin position="6"/>
        <end position="257"/>
    </location>
</feature>
<evidence type="ECO:0000313" key="6">
    <source>
        <dbReference type="EMBL" id="GAG81640.1"/>
    </source>
</evidence>
<keyword evidence="3" id="KW-0274">FAD</keyword>
<dbReference type="Pfam" id="PF01266">
    <property type="entry name" value="DAO"/>
    <property type="match status" value="1"/>
</dbReference>
<protein>
    <recommendedName>
        <fullName evidence="5">FAD dependent oxidoreductase domain-containing protein</fullName>
    </recommendedName>
</protein>
<evidence type="ECO:0000256" key="3">
    <source>
        <dbReference type="ARBA" id="ARBA00022827"/>
    </source>
</evidence>
<dbReference type="NCBIfam" id="NF008425">
    <property type="entry name" value="PRK11259.1"/>
    <property type="match status" value="1"/>
</dbReference>
<evidence type="ECO:0000256" key="2">
    <source>
        <dbReference type="ARBA" id="ARBA00022630"/>
    </source>
</evidence>
<evidence type="ECO:0000256" key="1">
    <source>
        <dbReference type="ARBA" id="ARBA00001974"/>
    </source>
</evidence>
<dbReference type="InterPro" id="IPR006076">
    <property type="entry name" value="FAD-dep_OxRdtase"/>
</dbReference>
<organism evidence="6">
    <name type="scientific">marine sediment metagenome</name>
    <dbReference type="NCBI Taxonomy" id="412755"/>
    <lineage>
        <taxon>unclassified sequences</taxon>
        <taxon>metagenomes</taxon>
        <taxon>ecological metagenomes</taxon>
    </lineage>
</organism>
<evidence type="ECO:0000256" key="4">
    <source>
        <dbReference type="ARBA" id="ARBA00023002"/>
    </source>
</evidence>
<sequence length="287" mass="31993">MKKHYDVIVIGVGSMGAATCSHLARRKISVLGLEQFDIPHNRGAHHGLSRMIRQSYYEHADYVPLLKRSYELWHELEDETDCKILTLNGGLYIGPADGEIVKGSLQSAREHHLPHQHMDRSAIAERFPQFSLPDHFEALFEENAGFVVPELAVGSHVELALRHGAELHGHEAVHDWTSNASGVTVTTHQGTYQADRLVITAGAWSARLLESLGIPLSVTRQVLAWTTPRQAEAFAPERFPCWFIETEPGFGHYGFPILPGQPGFKSALHKPSRIVDPDTVERDPLPE</sequence>
<dbReference type="InterPro" id="IPR045170">
    <property type="entry name" value="MTOX"/>
</dbReference>
<dbReference type="GO" id="GO:0050660">
    <property type="term" value="F:flavin adenine dinucleotide binding"/>
    <property type="evidence" value="ECO:0007669"/>
    <property type="project" value="InterPro"/>
</dbReference>
<name>X1AGD7_9ZZZZ</name>
<keyword evidence="2" id="KW-0285">Flavoprotein</keyword>
<proteinExistence type="predicted"/>
<dbReference type="PANTHER" id="PTHR10961:SF7">
    <property type="entry name" value="FAD DEPENDENT OXIDOREDUCTASE DOMAIN-CONTAINING PROTEIN"/>
    <property type="match status" value="1"/>
</dbReference>
<dbReference type="InterPro" id="IPR036188">
    <property type="entry name" value="FAD/NAD-bd_sf"/>
</dbReference>
<dbReference type="AlphaFoldDB" id="X1AGD7"/>
<dbReference type="SUPFAM" id="SSF51905">
    <property type="entry name" value="FAD/NAD(P)-binding domain"/>
    <property type="match status" value="1"/>
</dbReference>
<dbReference type="Gene3D" id="3.50.50.60">
    <property type="entry name" value="FAD/NAD(P)-binding domain"/>
    <property type="match status" value="2"/>
</dbReference>